<dbReference type="PANTHER" id="PTHR10972">
    <property type="entry name" value="OXYSTEROL-BINDING PROTEIN-RELATED"/>
    <property type="match status" value="1"/>
</dbReference>
<feature type="coiled-coil region" evidence="6">
    <location>
        <begin position="114"/>
        <end position="145"/>
    </location>
</feature>
<reference evidence="9 10" key="1">
    <citation type="submission" date="2020-08" db="EMBL/GenBank/DDBJ databases">
        <authorList>
            <person name="Koutsovoulos G."/>
            <person name="Danchin GJ E."/>
        </authorList>
    </citation>
    <scope>NUCLEOTIDE SEQUENCE [LARGE SCALE GENOMIC DNA]</scope>
</reference>
<evidence type="ECO:0000256" key="7">
    <source>
        <dbReference type="SAM" id="MobiDB-lite"/>
    </source>
</evidence>
<accession>A0A6V7ULT5</accession>
<evidence type="ECO:0000256" key="1">
    <source>
        <dbReference type="ARBA" id="ARBA00022448"/>
    </source>
</evidence>
<dbReference type="AlphaFoldDB" id="A0A6V7ULT5"/>
<comment type="similarity">
    <text evidence="4">Belongs to the OSBP family.</text>
</comment>
<evidence type="ECO:0000256" key="3">
    <source>
        <dbReference type="ARBA" id="ARBA00023121"/>
    </source>
</evidence>
<dbReference type="GO" id="GO:0032934">
    <property type="term" value="F:sterol binding"/>
    <property type="evidence" value="ECO:0007669"/>
    <property type="project" value="TreeGrafter"/>
</dbReference>
<protein>
    <recommendedName>
        <fullName evidence="5">Oxysterol-binding protein</fullName>
    </recommendedName>
</protein>
<dbReference type="PROSITE" id="PS01013">
    <property type="entry name" value="OSBP"/>
    <property type="match status" value="1"/>
</dbReference>
<dbReference type="SUPFAM" id="SSF144000">
    <property type="entry name" value="Oxysterol-binding protein-like"/>
    <property type="match status" value="1"/>
</dbReference>
<evidence type="ECO:0000256" key="5">
    <source>
        <dbReference type="RuleBase" id="RU003845"/>
    </source>
</evidence>
<dbReference type="Pfam" id="PF01237">
    <property type="entry name" value="Oxysterol_BP"/>
    <property type="match status" value="1"/>
</dbReference>
<dbReference type="Gene3D" id="1.10.287.2720">
    <property type="match status" value="1"/>
</dbReference>
<dbReference type="OrthoDB" id="14833at2759"/>
<dbReference type="GO" id="GO:0016020">
    <property type="term" value="C:membrane"/>
    <property type="evidence" value="ECO:0007669"/>
    <property type="project" value="TreeGrafter"/>
</dbReference>
<dbReference type="InterPro" id="IPR001849">
    <property type="entry name" value="PH_domain"/>
</dbReference>
<feature type="compositionally biased region" description="Polar residues" evidence="7">
    <location>
        <begin position="247"/>
        <end position="258"/>
    </location>
</feature>
<keyword evidence="3" id="KW-0446">Lipid-binding</keyword>
<dbReference type="Proteomes" id="UP000580250">
    <property type="component" value="Unassembled WGS sequence"/>
</dbReference>
<dbReference type="InterPro" id="IPR011993">
    <property type="entry name" value="PH-like_dom_sf"/>
</dbReference>
<dbReference type="Gene3D" id="2.40.160.120">
    <property type="match status" value="1"/>
</dbReference>
<dbReference type="Gene3D" id="2.30.29.30">
    <property type="entry name" value="Pleckstrin-homology domain (PH domain)/Phosphotyrosine-binding domain (PTB)"/>
    <property type="match status" value="1"/>
</dbReference>
<dbReference type="InterPro" id="IPR000648">
    <property type="entry name" value="Oxysterol-bd"/>
</dbReference>
<dbReference type="GO" id="GO:0005829">
    <property type="term" value="C:cytosol"/>
    <property type="evidence" value="ECO:0007669"/>
    <property type="project" value="TreeGrafter"/>
</dbReference>
<feature type="compositionally biased region" description="Basic and acidic residues" evidence="7">
    <location>
        <begin position="229"/>
        <end position="242"/>
    </location>
</feature>
<dbReference type="EMBL" id="CAJEWN010000082">
    <property type="protein sequence ID" value="CAD2160907.1"/>
    <property type="molecule type" value="Genomic_DNA"/>
</dbReference>
<evidence type="ECO:0000259" key="8">
    <source>
        <dbReference type="PROSITE" id="PS50003"/>
    </source>
</evidence>
<comment type="caution">
    <text evidence="9">The sequence shown here is derived from an EMBL/GenBank/DDBJ whole genome shotgun (WGS) entry which is preliminary data.</text>
</comment>
<dbReference type="Gene3D" id="3.30.70.3490">
    <property type="match status" value="1"/>
</dbReference>
<evidence type="ECO:0000256" key="4">
    <source>
        <dbReference type="RuleBase" id="RU003844"/>
    </source>
</evidence>
<sequence>MEGTLSKWTNVMHGWQHRYFVLNDDVLCYYTSKEKMARGQQRGCIRLRGAALGIDEENDTLFTVAVDGKTFHLQGKSKLERNSWVRALERVIHEKCGYYKPPQEDPVLDLHKRVTTAENQSQMLLEQTRNLEQQLNKDSEKADHKRKKILSEILMTAKRLQSTVDHSLILLQQVQRDLGFDQTQNLEMNDTGTNGREDETKEEITLDDVNQMVSFSSSDDEFFDAKNEEGSIRSKNLQENERGGSSPAGSTAINTSGSSHHKSHRLSQTSLKRISLDGTETLTTSEPDWSGGDAKCENYDAIYNNTDEHDVGDINKQHGSVLMHLLSQVSIGMDLSKVTLPTFILERRSLLEMYSEFFAHPDDFIGAINLNTPESRFLAVVEYYLNSFYPARKSGVAKKPFNPILGETFRCRWTLPGTVPSEQKTKKGPFPGTGTNQVTFIAEQVSHHPPISAFYAEHPEAGVSFNGYIYTKSSFLGLSIGVHHIGSGTVTLHKYGEQYVVTFPSAYGRSIMSTPWIELGGRVEIHCEKTQYRAEIEFITKPIFRGKAHQIQGNVFYGHSSKKPIIQLKGEWNSQIYIKKGEGGDYQLFTNVLAKADVNKECIPVMKQEERESRRLWRHVTLALFRDNIDVATQAKRWIEQRQRDEKIQRDKEGIQWKTRFFEKIGDSWRYKESLNDRINNDL</sequence>
<feature type="domain" description="PH" evidence="8">
    <location>
        <begin position="1"/>
        <end position="93"/>
    </location>
</feature>
<evidence type="ECO:0000313" key="10">
    <source>
        <dbReference type="Proteomes" id="UP000580250"/>
    </source>
</evidence>
<evidence type="ECO:0000256" key="2">
    <source>
        <dbReference type="ARBA" id="ARBA00023055"/>
    </source>
</evidence>
<dbReference type="PANTHER" id="PTHR10972:SF200">
    <property type="entry name" value="OXYSTEROL-BINDING PROTEIN-RELATED PROTEIN 9"/>
    <property type="match status" value="1"/>
</dbReference>
<dbReference type="FunFam" id="1.10.287.2720:FF:000001">
    <property type="entry name" value="Oxysterol-binding OBPalpha"/>
    <property type="match status" value="1"/>
</dbReference>
<keyword evidence="2 5" id="KW-0445">Lipid transport</keyword>
<evidence type="ECO:0000313" key="9">
    <source>
        <dbReference type="EMBL" id="CAD2160907.1"/>
    </source>
</evidence>
<dbReference type="InterPro" id="IPR037239">
    <property type="entry name" value="OSBP_sf"/>
</dbReference>
<proteinExistence type="inferred from homology"/>
<dbReference type="GO" id="GO:0005794">
    <property type="term" value="C:Golgi apparatus"/>
    <property type="evidence" value="ECO:0007669"/>
    <property type="project" value="TreeGrafter"/>
</dbReference>
<name>A0A6V7ULT5_MELEN</name>
<evidence type="ECO:0000256" key="6">
    <source>
        <dbReference type="SAM" id="Coils"/>
    </source>
</evidence>
<dbReference type="GO" id="GO:0006869">
    <property type="term" value="P:lipid transport"/>
    <property type="evidence" value="ECO:0007669"/>
    <property type="project" value="UniProtKB-KW"/>
</dbReference>
<dbReference type="SUPFAM" id="SSF50729">
    <property type="entry name" value="PH domain-like"/>
    <property type="match status" value="1"/>
</dbReference>
<keyword evidence="1 5" id="KW-0813">Transport</keyword>
<dbReference type="SMART" id="SM00233">
    <property type="entry name" value="PH"/>
    <property type="match status" value="1"/>
</dbReference>
<dbReference type="FunFam" id="2.40.160.120:FF:000014">
    <property type="entry name" value="Oxysterol-binding protein"/>
    <property type="match status" value="1"/>
</dbReference>
<feature type="region of interest" description="Disordered" evidence="7">
    <location>
        <begin position="229"/>
        <end position="269"/>
    </location>
</feature>
<keyword evidence="6" id="KW-0175">Coiled coil</keyword>
<dbReference type="PROSITE" id="PS50003">
    <property type="entry name" value="PH_DOMAIN"/>
    <property type="match status" value="1"/>
</dbReference>
<dbReference type="InterPro" id="IPR018494">
    <property type="entry name" value="Oxysterol-bd_CS"/>
</dbReference>
<gene>
    <name evidence="9" type="ORF">MENT_LOCUS14528</name>
</gene>
<organism evidence="9 10">
    <name type="scientific">Meloidogyne enterolobii</name>
    <name type="common">Root-knot nematode worm</name>
    <name type="synonym">Meloidogyne mayaguensis</name>
    <dbReference type="NCBI Taxonomy" id="390850"/>
    <lineage>
        <taxon>Eukaryota</taxon>
        <taxon>Metazoa</taxon>
        <taxon>Ecdysozoa</taxon>
        <taxon>Nematoda</taxon>
        <taxon>Chromadorea</taxon>
        <taxon>Rhabditida</taxon>
        <taxon>Tylenchina</taxon>
        <taxon>Tylenchomorpha</taxon>
        <taxon>Tylenchoidea</taxon>
        <taxon>Meloidogynidae</taxon>
        <taxon>Meloidogyninae</taxon>
        <taxon>Meloidogyne</taxon>
    </lineage>
</organism>
<dbReference type="Pfam" id="PF00169">
    <property type="entry name" value="PH"/>
    <property type="match status" value="1"/>
</dbReference>